<dbReference type="HOGENOM" id="CLU_129382_0_0_1"/>
<protein>
    <submittedName>
        <fullName evidence="2">Uncharacterized protein</fullName>
    </submittedName>
</protein>
<feature type="transmembrane region" description="Helical" evidence="1">
    <location>
        <begin position="6"/>
        <end position="25"/>
    </location>
</feature>
<proteinExistence type="predicted"/>
<keyword evidence="1" id="KW-1133">Transmembrane helix</keyword>
<evidence type="ECO:0000256" key="1">
    <source>
        <dbReference type="SAM" id="Phobius"/>
    </source>
</evidence>
<reference evidence="2 3" key="2">
    <citation type="submission" date="2014-03" db="EMBL/GenBank/DDBJ databases">
        <title>The Genome Sequence of Anncaliia algerae insect isolate PRA339.</title>
        <authorList>
            <consortium name="The Broad Institute Genome Sequencing Platform"/>
            <consortium name="The Broad Institute Genome Sequencing Center for Infectious Disease"/>
            <person name="Cuomo C."/>
            <person name="Becnel J."/>
            <person name="Sanscrainte N."/>
            <person name="Walker B."/>
            <person name="Young S.K."/>
            <person name="Zeng Q."/>
            <person name="Gargeya S."/>
            <person name="Fitzgerald M."/>
            <person name="Haas B."/>
            <person name="Abouelleil A."/>
            <person name="Alvarado L."/>
            <person name="Arachchi H.M."/>
            <person name="Berlin A.M."/>
            <person name="Chapman S.B."/>
            <person name="Dewar J."/>
            <person name="Goldberg J."/>
            <person name="Griggs A."/>
            <person name="Gujja S."/>
            <person name="Hansen M."/>
            <person name="Howarth C."/>
            <person name="Imamovic A."/>
            <person name="Larimer J."/>
            <person name="McCowan C."/>
            <person name="Murphy C."/>
            <person name="Neiman D."/>
            <person name="Pearson M."/>
            <person name="Priest M."/>
            <person name="Roberts A."/>
            <person name="Saif S."/>
            <person name="Shea T."/>
            <person name="Sisk P."/>
            <person name="Sykes S."/>
            <person name="Wortman J."/>
            <person name="Nusbaum C."/>
            <person name="Birren B."/>
        </authorList>
    </citation>
    <scope>NUCLEOTIDE SEQUENCE [LARGE SCALE GENOMIC DNA]</scope>
    <source>
        <strain evidence="2 3">PRA339</strain>
    </source>
</reference>
<dbReference type="OrthoDB" id="2197467at2759"/>
<dbReference type="Proteomes" id="UP000030655">
    <property type="component" value="Unassembled WGS sequence"/>
</dbReference>
<evidence type="ECO:0000313" key="3">
    <source>
        <dbReference type="Proteomes" id="UP000030655"/>
    </source>
</evidence>
<keyword evidence="1" id="KW-0812">Transmembrane</keyword>
<dbReference type="EMBL" id="KK365150">
    <property type="protein sequence ID" value="KCZ81118.1"/>
    <property type="molecule type" value="Genomic_DNA"/>
</dbReference>
<name>A0A059F1H7_9MICR</name>
<organism evidence="2 3">
    <name type="scientific">Anncaliia algerae PRA339</name>
    <dbReference type="NCBI Taxonomy" id="1288291"/>
    <lineage>
        <taxon>Eukaryota</taxon>
        <taxon>Fungi</taxon>
        <taxon>Fungi incertae sedis</taxon>
        <taxon>Microsporidia</taxon>
        <taxon>Tubulinosematoidea</taxon>
        <taxon>Tubulinosematidae</taxon>
        <taxon>Anncaliia</taxon>
    </lineage>
</organism>
<gene>
    <name evidence="2" type="ORF">H312_01484</name>
</gene>
<dbReference type="VEuPathDB" id="MicrosporidiaDB:H312_01484"/>
<accession>A0A059F1H7</accession>
<keyword evidence="3" id="KW-1185">Reference proteome</keyword>
<evidence type="ECO:0000313" key="2">
    <source>
        <dbReference type="EMBL" id="KCZ81118.1"/>
    </source>
</evidence>
<sequence length="182" mass="21375">MKKRIIKMVIFIFIVIISGVIIYFIRNRKKSEASSKPELFSLYSKLNNKSGIMNYFKDYTESLQTVFCESFKSECLKKSDTCDFTSDEMIKNIESYLKEKLQSFINETDTETSDDERYKIICSFFDDYINNKNKDKIQEETANILKELKAEEMINYFLYLFSQEKGSEKGSENDSEVISLVV</sequence>
<keyword evidence="1" id="KW-0472">Membrane</keyword>
<dbReference type="AlphaFoldDB" id="A0A059F1H7"/>
<reference evidence="3" key="1">
    <citation type="submission" date="2013-02" db="EMBL/GenBank/DDBJ databases">
        <authorList>
            <consortium name="The Broad Institute Genome Sequencing Platform"/>
            <person name="Cuomo C."/>
            <person name="Becnel J."/>
            <person name="Sanscrainte N."/>
            <person name="Walker B."/>
            <person name="Young S.K."/>
            <person name="Zeng Q."/>
            <person name="Gargeya S."/>
            <person name="Fitzgerald M."/>
            <person name="Haas B."/>
            <person name="Abouelleil A."/>
            <person name="Alvarado L."/>
            <person name="Arachchi H.M."/>
            <person name="Berlin A.M."/>
            <person name="Chapman S.B."/>
            <person name="Dewar J."/>
            <person name="Goldberg J."/>
            <person name="Griggs A."/>
            <person name="Gujja S."/>
            <person name="Hansen M."/>
            <person name="Howarth C."/>
            <person name="Imamovic A."/>
            <person name="Larimer J."/>
            <person name="McCowan C."/>
            <person name="Murphy C."/>
            <person name="Neiman D."/>
            <person name="Pearson M."/>
            <person name="Priest M."/>
            <person name="Roberts A."/>
            <person name="Saif S."/>
            <person name="Shea T."/>
            <person name="Sisk P."/>
            <person name="Sykes S."/>
            <person name="Wortman J."/>
            <person name="Nusbaum C."/>
            <person name="Birren B."/>
        </authorList>
    </citation>
    <scope>NUCLEOTIDE SEQUENCE [LARGE SCALE GENOMIC DNA]</scope>
    <source>
        <strain evidence="3">PRA339</strain>
    </source>
</reference>